<dbReference type="GO" id="GO:0071555">
    <property type="term" value="P:cell wall organization"/>
    <property type="evidence" value="ECO:0007669"/>
    <property type="project" value="TreeGrafter"/>
</dbReference>
<evidence type="ECO:0000256" key="2">
    <source>
        <dbReference type="ARBA" id="ARBA00007171"/>
    </source>
</evidence>
<sequence length="682" mass="74299">MRGRKISGRMSKKLVGLFVAVILALVGLSIRITYINATDGEQYKRIVLSQTQQQYESRVIPFQRGDILDRNGTILATSEKVYNVILDCKVVNDISKDKEGKDVQKYLEPTVKALVKVLGLEEKEIRSRLENEETRNSQYQILKSDLSITEKKKFEEYLAEAEDEESELSDEERLERQNVKGIWFEEDYLRVYPMNSLACDLIGFTYSGNVADWGIEGYYSSVLNGVNGRQYGYFNTDADVEQTIISPVDGKNVVSTIDVNVQQIIRSALETYQTEMAAGPNGTKGAQNVGVIVMNPNNGEILGMDSSDWYDLNDPRDLTPFYTQEEINAMDNEAMLENLNNIWRNYCVSDAFEPGSTVKPMTAAAALDTGSINTAEGFYCDGYEMVANQRIRCSIFPDEHGEQTVGDALVHSCNDAMMQIAAKTGSENFLRYQDIFNFGSKTGIDLPGENSGILHTADSMGEAELATAAFGQGFTCTMVQEAAAFSSVINGGYYYKPHVVSAITDSQGAVVQVVDSVLERQTVSSAVSDAIRKDLGGVVEEGGTGTDAKVEGYSMGGKTGTAQKIPRDSGKYLVSYIGFAPLDDPQVVVYVVVDEPNAADQGSSVYAQKIAKNIFTELLPYMNIFPDEGTAEGGNGGGAPEQGVSDPGVPEPPASQPDESVVNGGNGLLSDGISNNDQKLTE</sequence>
<dbReference type="InterPro" id="IPR050515">
    <property type="entry name" value="Beta-lactam/transpept"/>
</dbReference>
<gene>
    <name evidence="8" type="ORF">H9Q79_10720</name>
</gene>
<dbReference type="Pfam" id="PF03717">
    <property type="entry name" value="PBP_dimer"/>
    <property type="match status" value="1"/>
</dbReference>
<comment type="similarity">
    <text evidence="2">Belongs to the transpeptidase family.</text>
</comment>
<keyword evidence="8" id="KW-0131">Cell cycle</keyword>
<feature type="compositionally biased region" description="Polar residues" evidence="5">
    <location>
        <begin position="672"/>
        <end position="682"/>
    </location>
</feature>
<dbReference type="InterPro" id="IPR001460">
    <property type="entry name" value="PCN-bd_Tpept"/>
</dbReference>
<feature type="compositionally biased region" description="Gly residues" evidence="5">
    <location>
        <begin position="631"/>
        <end position="640"/>
    </location>
</feature>
<comment type="subcellular location">
    <subcellularLocation>
        <location evidence="1">Membrane</location>
    </subcellularLocation>
</comment>
<feature type="domain" description="Penicillin-binding protein dimerisation" evidence="7">
    <location>
        <begin position="61"/>
        <end position="228"/>
    </location>
</feature>
<dbReference type="PANTHER" id="PTHR30627">
    <property type="entry name" value="PEPTIDOGLYCAN D,D-TRANSPEPTIDASE"/>
    <property type="match status" value="1"/>
</dbReference>
<dbReference type="InterPro" id="IPR036138">
    <property type="entry name" value="PBP_dimer_sf"/>
</dbReference>
<dbReference type="InterPro" id="IPR012338">
    <property type="entry name" value="Beta-lactam/transpept-like"/>
</dbReference>
<evidence type="ECO:0000259" key="7">
    <source>
        <dbReference type="Pfam" id="PF03717"/>
    </source>
</evidence>
<feature type="region of interest" description="Disordered" evidence="5">
    <location>
        <begin position="626"/>
        <end position="682"/>
    </location>
</feature>
<dbReference type="GO" id="GO:0051301">
    <property type="term" value="P:cell division"/>
    <property type="evidence" value="ECO:0007669"/>
    <property type="project" value="UniProtKB-KW"/>
</dbReference>
<dbReference type="Gene3D" id="3.40.710.10">
    <property type="entry name" value="DD-peptidase/beta-lactamase superfamily"/>
    <property type="match status" value="1"/>
</dbReference>
<evidence type="ECO:0000259" key="6">
    <source>
        <dbReference type="Pfam" id="PF00905"/>
    </source>
</evidence>
<accession>A0A7G9GI63</accession>
<dbReference type="GO" id="GO:0005886">
    <property type="term" value="C:plasma membrane"/>
    <property type="evidence" value="ECO:0007669"/>
    <property type="project" value="TreeGrafter"/>
</dbReference>
<keyword evidence="4" id="KW-0175">Coiled coil</keyword>
<keyword evidence="8" id="KW-0132">Cell division</keyword>
<dbReference type="Gene3D" id="3.90.1310.10">
    <property type="entry name" value="Penicillin-binding protein 2a (Domain 2)"/>
    <property type="match status" value="1"/>
</dbReference>
<evidence type="ECO:0000256" key="3">
    <source>
        <dbReference type="ARBA" id="ARBA00023136"/>
    </source>
</evidence>
<keyword evidence="3" id="KW-0472">Membrane</keyword>
<proteinExistence type="inferred from homology"/>
<feature type="domain" description="Penicillin-binding protein transpeptidase" evidence="6">
    <location>
        <begin position="290"/>
        <end position="615"/>
    </location>
</feature>
<keyword evidence="9" id="KW-1185">Reference proteome</keyword>
<evidence type="ECO:0000256" key="1">
    <source>
        <dbReference type="ARBA" id="ARBA00004370"/>
    </source>
</evidence>
<dbReference type="Proteomes" id="UP000515860">
    <property type="component" value="Chromosome"/>
</dbReference>
<dbReference type="EMBL" id="CP060635">
    <property type="protein sequence ID" value="QNM10495.1"/>
    <property type="molecule type" value="Genomic_DNA"/>
</dbReference>
<organism evidence="8 9">
    <name type="scientific">Wansuia hejianensis</name>
    <dbReference type="NCBI Taxonomy" id="2763667"/>
    <lineage>
        <taxon>Bacteria</taxon>
        <taxon>Bacillati</taxon>
        <taxon>Bacillota</taxon>
        <taxon>Clostridia</taxon>
        <taxon>Lachnospirales</taxon>
        <taxon>Lachnospiraceae</taxon>
        <taxon>Wansuia</taxon>
    </lineage>
</organism>
<dbReference type="InterPro" id="IPR005311">
    <property type="entry name" value="PBP_dimer"/>
</dbReference>
<dbReference type="SUPFAM" id="SSF56519">
    <property type="entry name" value="Penicillin binding protein dimerisation domain"/>
    <property type="match status" value="1"/>
</dbReference>
<dbReference type="KEGG" id="whj:H9Q79_10720"/>
<dbReference type="Pfam" id="PF00905">
    <property type="entry name" value="Transpeptidase"/>
    <property type="match status" value="1"/>
</dbReference>
<evidence type="ECO:0000256" key="5">
    <source>
        <dbReference type="SAM" id="MobiDB-lite"/>
    </source>
</evidence>
<dbReference type="AlphaFoldDB" id="A0A7G9GI63"/>
<feature type="coiled-coil region" evidence="4">
    <location>
        <begin position="151"/>
        <end position="178"/>
    </location>
</feature>
<evidence type="ECO:0000256" key="4">
    <source>
        <dbReference type="SAM" id="Coils"/>
    </source>
</evidence>
<reference evidence="8 9" key="1">
    <citation type="submission" date="2020-08" db="EMBL/GenBank/DDBJ databases">
        <authorList>
            <person name="Liu C."/>
            <person name="Sun Q."/>
        </authorList>
    </citation>
    <scope>NUCLEOTIDE SEQUENCE [LARGE SCALE GENOMIC DNA]</scope>
    <source>
        <strain evidence="8 9">NSJ-29</strain>
    </source>
</reference>
<dbReference type="SUPFAM" id="SSF56601">
    <property type="entry name" value="beta-lactamase/transpeptidase-like"/>
    <property type="match status" value="1"/>
</dbReference>
<evidence type="ECO:0000313" key="9">
    <source>
        <dbReference type="Proteomes" id="UP000515860"/>
    </source>
</evidence>
<evidence type="ECO:0000313" key="8">
    <source>
        <dbReference type="EMBL" id="QNM10495.1"/>
    </source>
</evidence>
<protein>
    <submittedName>
        <fullName evidence="8">Cell division protein FtsI</fullName>
    </submittedName>
</protein>
<dbReference type="GO" id="GO:0008658">
    <property type="term" value="F:penicillin binding"/>
    <property type="evidence" value="ECO:0007669"/>
    <property type="project" value="InterPro"/>
</dbReference>
<name>A0A7G9GI63_9FIRM</name>